<evidence type="ECO:0000313" key="3">
    <source>
        <dbReference type="Proteomes" id="UP000238479"/>
    </source>
</evidence>
<feature type="compositionally biased region" description="Polar residues" evidence="1">
    <location>
        <begin position="371"/>
        <end position="385"/>
    </location>
</feature>
<dbReference type="InterPro" id="IPR021503">
    <property type="entry name" value="DUF3110"/>
</dbReference>
<dbReference type="Proteomes" id="UP000238479">
    <property type="component" value="Chromosome 4"/>
</dbReference>
<dbReference type="OMA" id="EIQHMAR"/>
<feature type="compositionally biased region" description="Basic and acidic residues" evidence="1">
    <location>
        <begin position="342"/>
        <end position="367"/>
    </location>
</feature>
<gene>
    <name evidence="2" type="ORF">RchiOBHm_Chr4g0422351</name>
</gene>
<dbReference type="AlphaFoldDB" id="A0A2P6QYE1"/>
<name>A0A2P6QYE1_ROSCH</name>
<feature type="region of interest" description="Disordered" evidence="1">
    <location>
        <begin position="148"/>
        <end position="173"/>
    </location>
</feature>
<evidence type="ECO:0000256" key="1">
    <source>
        <dbReference type="SAM" id="MobiDB-lite"/>
    </source>
</evidence>
<feature type="region of interest" description="Disordered" evidence="1">
    <location>
        <begin position="51"/>
        <end position="90"/>
    </location>
</feature>
<evidence type="ECO:0000313" key="2">
    <source>
        <dbReference type="EMBL" id="PRQ39191.1"/>
    </source>
</evidence>
<dbReference type="STRING" id="74649.A0A2P6QYE1"/>
<proteinExistence type="predicted"/>
<dbReference type="PANTHER" id="PTHR34962">
    <property type="entry name" value="EMBRYO DEFECTIVE 1703-RELATED"/>
    <property type="match status" value="1"/>
</dbReference>
<feature type="compositionally biased region" description="Polar residues" evidence="1">
    <location>
        <begin position="420"/>
        <end position="430"/>
    </location>
</feature>
<dbReference type="EMBL" id="PDCK01000042">
    <property type="protein sequence ID" value="PRQ39191.1"/>
    <property type="molecule type" value="Genomic_DNA"/>
</dbReference>
<feature type="compositionally biased region" description="Basic and acidic residues" evidence="1">
    <location>
        <begin position="77"/>
        <end position="89"/>
    </location>
</feature>
<dbReference type="Pfam" id="PF11360">
    <property type="entry name" value="DUF3110"/>
    <property type="match status" value="1"/>
</dbReference>
<reference evidence="2 3" key="1">
    <citation type="journal article" date="2018" name="Nat. Genet.">
        <title>The Rosa genome provides new insights in the design of modern roses.</title>
        <authorList>
            <person name="Bendahmane M."/>
        </authorList>
    </citation>
    <scope>NUCLEOTIDE SEQUENCE [LARGE SCALE GENOMIC DNA]</scope>
    <source>
        <strain evidence="3">cv. Old Blush</strain>
    </source>
</reference>
<sequence>MAGARLCATFPNLAHPILPATTSPKIPVSASVSVPSKITRRKNYLRPKILKTLNPKPDPQTAQPVVPVESPVTPSQDNHELEHSSDRGDVVLGGGGGAEVEELRVSETTAELSGISGKFSARTVLKYGGYFIGLFVLQTVVSVLLLGDSDPDENSKSRSSVLGKSNMKTSSGSELGNVVRFDESRLGEKIEEIRAMARKARKIEKNESKGSIGNEDDAFSKSKIKIGIEKEVGNRLVNLQKKLGSKREKLPGSFVNYLEMFGKFEDGVRKNNENVKEGDGALMFKKKLKFKTPTAEVNRNPKGFGGVKEEGGSSKNKTGSGGVDEIGRNASVGTDGMELLEADAKEKPRETLEKGTGRLDEGQDREAGNMVPQNGTVHRTIQGRSSAEDVESIKPRGFGKKNPESLKKEIQGRTVESDGPTVQSVSSGSTQKKAKKQALANKVSSKQSDNETDPWWLHLPYVLVIFMRRGSDGQGGLFSIELNSQSQNESDASYSVAFEDRGDANNFCFLLESCFEDQDDFRATAAPLPNKELHKAVKSDDMKVIVVKKGQLQLYAGQPFAEVEMALRSLVLQN</sequence>
<feature type="compositionally biased region" description="Polar residues" evidence="1">
    <location>
        <begin position="157"/>
        <end position="173"/>
    </location>
</feature>
<keyword evidence="3" id="KW-1185">Reference proteome</keyword>
<accession>A0A2P6QYE1</accession>
<comment type="caution">
    <text evidence="2">The sequence shown here is derived from an EMBL/GenBank/DDBJ whole genome shotgun (WGS) entry which is preliminary data.</text>
</comment>
<protein>
    <submittedName>
        <fullName evidence="2">Uncharacterized protein</fullName>
    </submittedName>
</protein>
<feature type="compositionally biased region" description="Basic and acidic residues" evidence="1">
    <location>
        <begin position="401"/>
        <end position="411"/>
    </location>
</feature>
<dbReference type="Gramene" id="PRQ39191">
    <property type="protein sequence ID" value="PRQ39191"/>
    <property type="gene ID" value="RchiOBHm_Chr4g0422351"/>
</dbReference>
<feature type="compositionally biased region" description="Low complexity" evidence="1">
    <location>
        <begin position="64"/>
        <end position="75"/>
    </location>
</feature>
<organism evidence="2 3">
    <name type="scientific">Rosa chinensis</name>
    <name type="common">China rose</name>
    <dbReference type="NCBI Taxonomy" id="74649"/>
    <lineage>
        <taxon>Eukaryota</taxon>
        <taxon>Viridiplantae</taxon>
        <taxon>Streptophyta</taxon>
        <taxon>Embryophyta</taxon>
        <taxon>Tracheophyta</taxon>
        <taxon>Spermatophyta</taxon>
        <taxon>Magnoliopsida</taxon>
        <taxon>eudicotyledons</taxon>
        <taxon>Gunneridae</taxon>
        <taxon>Pentapetalae</taxon>
        <taxon>rosids</taxon>
        <taxon>fabids</taxon>
        <taxon>Rosales</taxon>
        <taxon>Rosaceae</taxon>
        <taxon>Rosoideae</taxon>
        <taxon>Rosoideae incertae sedis</taxon>
        <taxon>Rosa</taxon>
    </lineage>
</organism>
<dbReference type="PANTHER" id="PTHR34962:SF3">
    <property type="entry name" value="ABC SUBFAMILY C PROTEIN"/>
    <property type="match status" value="1"/>
</dbReference>
<feature type="region of interest" description="Disordered" evidence="1">
    <location>
        <begin position="296"/>
        <end position="451"/>
    </location>
</feature>